<organism evidence="3 4">
    <name type="scientific">Cladorrhinum samala</name>
    <dbReference type="NCBI Taxonomy" id="585594"/>
    <lineage>
        <taxon>Eukaryota</taxon>
        <taxon>Fungi</taxon>
        <taxon>Dikarya</taxon>
        <taxon>Ascomycota</taxon>
        <taxon>Pezizomycotina</taxon>
        <taxon>Sordariomycetes</taxon>
        <taxon>Sordariomycetidae</taxon>
        <taxon>Sordariales</taxon>
        <taxon>Podosporaceae</taxon>
        <taxon>Cladorrhinum</taxon>
    </lineage>
</organism>
<reference evidence="3" key="2">
    <citation type="submission" date="2023-06" db="EMBL/GenBank/DDBJ databases">
        <authorList>
            <consortium name="Lawrence Berkeley National Laboratory"/>
            <person name="Mondo S.J."/>
            <person name="Hensen N."/>
            <person name="Bonometti L."/>
            <person name="Westerberg I."/>
            <person name="Brannstrom I.O."/>
            <person name="Guillou S."/>
            <person name="Cros-Aarteil S."/>
            <person name="Calhoun S."/>
            <person name="Haridas S."/>
            <person name="Kuo A."/>
            <person name="Pangilinan J."/>
            <person name="Riley R."/>
            <person name="Labutti K."/>
            <person name="Andreopoulos B."/>
            <person name="Lipzen A."/>
            <person name="Chen C."/>
            <person name="Yanf M."/>
            <person name="Daum C."/>
            <person name="Ng V."/>
            <person name="Clum A."/>
            <person name="Steindorff A."/>
            <person name="Ohm R."/>
            <person name="Martin F."/>
            <person name="Silar P."/>
            <person name="Natvig D."/>
            <person name="Lalanne C."/>
            <person name="Gautier V."/>
            <person name="Ament-Velasquez S.L."/>
            <person name="Kruys A."/>
            <person name="Hutchinson M.I."/>
            <person name="Powell A.J."/>
            <person name="Barry K."/>
            <person name="Miller A.N."/>
            <person name="Grigoriev I.V."/>
            <person name="Debuchy R."/>
            <person name="Gladieux P."/>
            <person name="Thoren M.H."/>
            <person name="Johannesson H."/>
        </authorList>
    </citation>
    <scope>NUCLEOTIDE SEQUENCE</scope>
    <source>
        <strain evidence="3">PSN324</strain>
    </source>
</reference>
<protein>
    <submittedName>
        <fullName evidence="3">Alpha/Beta hydrolase protein</fullName>
    </submittedName>
</protein>
<accession>A0AAV9I5E6</accession>
<evidence type="ECO:0000256" key="1">
    <source>
        <dbReference type="ARBA" id="ARBA00006499"/>
    </source>
</evidence>
<dbReference type="InterPro" id="IPR003140">
    <property type="entry name" value="PLipase/COase/thioEstase"/>
</dbReference>
<dbReference type="GO" id="GO:0005737">
    <property type="term" value="C:cytoplasm"/>
    <property type="evidence" value="ECO:0007669"/>
    <property type="project" value="TreeGrafter"/>
</dbReference>
<dbReference type="Pfam" id="PF02230">
    <property type="entry name" value="Abhydrolase_2"/>
    <property type="match status" value="1"/>
</dbReference>
<dbReference type="InterPro" id="IPR029058">
    <property type="entry name" value="AB_hydrolase_fold"/>
</dbReference>
<dbReference type="Proteomes" id="UP001321749">
    <property type="component" value="Unassembled WGS sequence"/>
</dbReference>
<comment type="similarity">
    <text evidence="1">Belongs to the AB hydrolase superfamily. AB hydrolase 2 family.</text>
</comment>
<dbReference type="Gene3D" id="3.40.50.1820">
    <property type="entry name" value="alpha/beta hydrolase"/>
    <property type="match status" value="1"/>
</dbReference>
<feature type="domain" description="Phospholipase/carboxylesterase/thioesterase" evidence="2">
    <location>
        <begin position="19"/>
        <end position="177"/>
    </location>
</feature>
<evidence type="ECO:0000313" key="4">
    <source>
        <dbReference type="Proteomes" id="UP001321749"/>
    </source>
</evidence>
<evidence type="ECO:0000259" key="2">
    <source>
        <dbReference type="Pfam" id="PF02230"/>
    </source>
</evidence>
<comment type="caution">
    <text evidence="3">The sequence shown here is derived from an EMBL/GenBank/DDBJ whole genome shotgun (WGS) entry which is preliminary data.</text>
</comment>
<evidence type="ECO:0000313" key="3">
    <source>
        <dbReference type="EMBL" id="KAK4466618.1"/>
    </source>
</evidence>
<dbReference type="GO" id="GO:0052689">
    <property type="term" value="F:carboxylic ester hydrolase activity"/>
    <property type="evidence" value="ECO:0007669"/>
    <property type="project" value="TreeGrafter"/>
</dbReference>
<dbReference type="PANTHER" id="PTHR10655">
    <property type="entry name" value="LYSOPHOSPHOLIPASE-RELATED"/>
    <property type="match status" value="1"/>
</dbReference>
<keyword evidence="3" id="KW-0378">Hydrolase</keyword>
<dbReference type="PANTHER" id="PTHR10655:SF63">
    <property type="entry name" value="PHOSPHOLIPASE_CARBOXYLESTERASE_THIOESTERASE DOMAIN-CONTAINING PROTEIN"/>
    <property type="match status" value="1"/>
</dbReference>
<dbReference type="InterPro" id="IPR050565">
    <property type="entry name" value="LYPA1-2/EST-like"/>
</dbReference>
<name>A0AAV9I5E6_9PEZI</name>
<dbReference type="GO" id="GO:0008474">
    <property type="term" value="F:palmitoyl-(protein) hydrolase activity"/>
    <property type="evidence" value="ECO:0007669"/>
    <property type="project" value="TreeGrafter"/>
</dbReference>
<dbReference type="AlphaFoldDB" id="A0AAV9I5E6"/>
<proteinExistence type="inferred from homology"/>
<dbReference type="SUPFAM" id="SSF53474">
    <property type="entry name" value="alpha/beta-Hydrolases"/>
    <property type="match status" value="1"/>
</dbReference>
<keyword evidence="4" id="KW-1185">Reference proteome</keyword>
<gene>
    <name evidence="3" type="ORF">QBC42DRAFT_258528</name>
</gene>
<dbReference type="EMBL" id="MU864930">
    <property type="protein sequence ID" value="KAK4466618.1"/>
    <property type="molecule type" value="Genomic_DNA"/>
</dbReference>
<sequence>MMDSRHDTTELSSSFDAVHIVEPSLNHSHTAIMLHGRGSNGPEFADELSETVLPGHKNLIQKFPSWRWVFLSSKTLWSSAFEESLPAWFEAHSLTSIEERQDLQMDGIRDAVGYIQSIVDQEVERLGGNHEKLVLAGISQGGAIGMWELLCQQNLDVRFGAFVGASTWLPFAKIIESLLVRDGDPAGRDQTETESVNFVKEMMSAWGRYHATAHDSTKLLSTPIFLGHGTDDATVGVELGRHARRVLSKIGFQVEWKEYLGAELEGHWLKVPEEVDDIANFLATVTAQ</sequence>
<reference evidence="3" key="1">
    <citation type="journal article" date="2023" name="Mol. Phylogenet. Evol.">
        <title>Genome-scale phylogeny and comparative genomics of the fungal order Sordariales.</title>
        <authorList>
            <person name="Hensen N."/>
            <person name="Bonometti L."/>
            <person name="Westerberg I."/>
            <person name="Brannstrom I.O."/>
            <person name="Guillou S."/>
            <person name="Cros-Aarteil S."/>
            <person name="Calhoun S."/>
            <person name="Haridas S."/>
            <person name="Kuo A."/>
            <person name="Mondo S."/>
            <person name="Pangilinan J."/>
            <person name="Riley R."/>
            <person name="LaButti K."/>
            <person name="Andreopoulos B."/>
            <person name="Lipzen A."/>
            <person name="Chen C."/>
            <person name="Yan M."/>
            <person name="Daum C."/>
            <person name="Ng V."/>
            <person name="Clum A."/>
            <person name="Steindorff A."/>
            <person name="Ohm R.A."/>
            <person name="Martin F."/>
            <person name="Silar P."/>
            <person name="Natvig D.O."/>
            <person name="Lalanne C."/>
            <person name="Gautier V."/>
            <person name="Ament-Velasquez S.L."/>
            <person name="Kruys A."/>
            <person name="Hutchinson M.I."/>
            <person name="Powell A.J."/>
            <person name="Barry K."/>
            <person name="Miller A.N."/>
            <person name="Grigoriev I.V."/>
            <person name="Debuchy R."/>
            <person name="Gladieux P."/>
            <person name="Hiltunen Thoren M."/>
            <person name="Johannesson H."/>
        </authorList>
    </citation>
    <scope>NUCLEOTIDE SEQUENCE</scope>
    <source>
        <strain evidence="3">PSN324</strain>
    </source>
</reference>